<name>A0A8S0YUG8_ARCPL</name>
<proteinExistence type="predicted"/>
<evidence type="ECO:0000313" key="3">
    <source>
        <dbReference type="Proteomes" id="UP000494256"/>
    </source>
</evidence>
<feature type="region of interest" description="Disordered" evidence="1">
    <location>
        <begin position="1"/>
        <end position="38"/>
    </location>
</feature>
<gene>
    <name evidence="2" type="ORF">APLA_LOCUS1421</name>
</gene>
<sequence>MDVLNKNRRNRYDRVMSRVSNQPRSASKSNSFVTRHDIPSSVRVGAKPSVSNVSSSVFSELPTVLNDFVPESSGKKVSKTFVVKPRKTLKSLDPSKSRPILNPKELNKKPSNNRVPVSAPSVLRANGEKWSETHLRDCLSSRSHSRLKELKNEIHAYHETEKLMRIRSSLFKKCGVVLDDVGNIAADKAVQVEELASIDHAEVPNETR</sequence>
<accession>A0A8S0YUG8</accession>
<dbReference type="OrthoDB" id="8922241at2759"/>
<dbReference type="Proteomes" id="UP000494256">
    <property type="component" value="Unassembled WGS sequence"/>
</dbReference>
<feature type="compositionally biased region" description="Polar residues" evidence="1">
    <location>
        <begin position="18"/>
        <end position="33"/>
    </location>
</feature>
<organism evidence="2 3">
    <name type="scientific">Arctia plantaginis</name>
    <name type="common">Wood tiger moth</name>
    <name type="synonym">Phalaena plantaginis</name>
    <dbReference type="NCBI Taxonomy" id="874455"/>
    <lineage>
        <taxon>Eukaryota</taxon>
        <taxon>Metazoa</taxon>
        <taxon>Ecdysozoa</taxon>
        <taxon>Arthropoda</taxon>
        <taxon>Hexapoda</taxon>
        <taxon>Insecta</taxon>
        <taxon>Pterygota</taxon>
        <taxon>Neoptera</taxon>
        <taxon>Endopterygota</taxon>
        <taxon>Lepidoptera</taxon>
        <taxon>Glossata</taxon>
        <taxon>Ditrysia</taxon>
        <taxon>Noctuoidea</taxon>
        <taxon>Erebidae</taxon>
        <taxon>Arctiinae</taxon>
        <taxon>Arctia</taxon>
    </lineage>
</organism>
<feature type="region of interest" description="Disordered" evidence="1">
    <location>
        <begin position="92"/>
        <end position="117"/>
    </location>
</feature>
<evidence type="ECO:0000256" key="1">
    <source>
        <dbReference type="SAM" id="MobiDB-lite"/>
    </source>
</evidence>
<evidence type="ECO:0000313" key="2">
    <source>
        <dbReference type="EMBL" id="CAB3223374.1"/>
    </source>
</evidence>
<reference evidence="2 3" key="1">
    <citation type="submission" date="2020-04" db="EMBL/GenBank/DDBJ databases">
        <authorList>
            <person name="Wallbank WR R."/>
            <person name="Pardo Diaz C."/>
            <person name="Kozak K."/>
            <person name="Martin S."/>
            <person name="Jiggins C."/>
            <person name="Moest M."/>
            <person name="Warren A I."/>
            <person name="Byers J.R.P. K."/>
            <person name="Montejo-Kovacevich G."/>
            <person name="Yen C E."/>
        </authorList>
    </citation>
    <scope>NUCLEOTIDE SEQUENCE [LARGE SCALE GENOMIC DNA]</scope>
</reference>
<protein>
    <submittedName>
        <fullName evidence="2">Uncharacterized protein</fullName>
    </submittedName>
</protein>
<dbReference type="AlphaFoldDB" id="A0A8S0YUG8"/>
<dbReference type="EMBL" id="CADEBD010000170">
    <property type="protein sequence ID" value="CAB3223374.1"/>
    <property type="molecule type" value="Genomic_DNA"/>
</dbReference>
<comment type="caution">
    <text evidence="2">The sequence shown here is derived from an EMBL/GenBank/DDBJ whole genome shotgun (WGS) entry which is preliminary data.</text>
</comment>